<dbReference type="Proteomes" id="UP001201812">
    <property type="component" value="Unassembled WGS sequence"/>
</dbReference>
<reference evidence="1" key="1">
    <citation type="submission" date="2022-01" db="EMBL/GenBank/DDBJ databases">
        <title>Genome Sequence Resource for Two Populations of Ditylenchus destructor, the Migratory Endoparasitic Phytonematode.</title>
        <authorList>
            <person name="Zhang H."/>
            <person name="Lin R."/>
            <person name="Xie B."/>
        </authorList>
    </citation>
    <scope>NUCLEOTIDE SEQUENCE</scope>
    <source>
        <strain evidence="1">BazhouSP</strain>
    </source>
</reference>
<gene>
    <name evidence="1" type="ORF">DdX_17645</name>
</gene>
<protein>
    <submittedName>
        <fullName evidence="1">Uncharacterized protein</fullName>
    </submittedName>
</protein>
<proteinExistence type="predicted"/>
<dbReference type="AlphaFoldDB" id="A0AAD4MN35"/>
<comment type="caution">
    <text evidence="1">The sequence shown here is derived from an EMBL/GenBank/DDBJ whole genome shotgun (WGS) entry which is preliminary data.</text>
</comment>
<dbReference type="EMBL" id="JAKKPZ010000200">
    <property type="protein sequence ID" value="KAI1698887.1"/>
    <property type="molecule type" value="Genomic_DNA"/>
</dbReference>
<evidence type="ECO:0000313" key="1">
    <source>
        <dbReference type="EMBL" id="KAI1698887.1"/>
    </source>
</evidence>
<accession>A0AAD4MN35</accession>
<keyword evidence="2" id="KW-1185">Reference proteome</keyword>
<organism evidence="1 2">
    <name type="scientific">Ditylenchus destructor</name>
    <dbReference type="NCBI Taxonomy" id="166010"/>
    <lineage>
        <taxon>Eukaryota</taxon>
        <taxon>Metazoa</taxon>
        <taxon>Ecdysozoa</taxon>
        <taxon>Nematoda</taxon>
        <taxon>Chromadorea</taxon>
        <taxon>Rhabditida</taxon>
        <taxon>Tylenchina</taxon>
        <taxon>Tylenchomorpha</taxon>
        <taxon>Sphaerularioidea</taxon>
        <taxon>Anguinidae</taxon>
        <taxon>Anguininae</taxon>
        <taxon>Ditylenchus</taxon>
    </lineage>
</organism>
<sequence length="82" mass="9758">MDFRIWQPPEGISAEEKKDLWLEYLDRTPRPINSPLDLDQIVQEIKLTHSRGTRHEIDYNFSVRGVKPCWDDGLMDRVIYLT</sequence>
<name>A0AAD4MN35_9BILA</name>
<evidence type="ECO:0000313" key="2">
    <source>
        <dbReference type="Proteomes" id="UP001201812"/>
    </source>
</evidence>